<keyword evidence="3" id="KW-1185">Reference proteome</keyword>
<accession>A0A0D1YJ20</accession>
<dbReference type="EMBL" id="KN847559">
    <property type="protein sequence ID" value="KIW00877.1"/>
    <property type="molecule type" value="Genomic_DNA"/>
</dbReference>
<reference evidence="2 3" key="1">
    <citation type="submission" date="2015-01" db="EMBL/GenBank/DDBJ databases">
        <title>The Genome Sequence of Ochroconis gallopava CBS43764.</title>
        <authorList>
            <consortium name="The Broad Institute Genomics Platform"/>
            <person name="Cuomo C."/>
            <person name="de Hoog S."/>
            <person name="Gorbushina A."/>
            <person name="Stielow B."/>
            <person name="Teixiera M."/>
            <person name="Abouelleil A."/>
            <person name="Chapman S.B."/>
            <person name="Priest M."/>
            <person name="Young S.K."/>
            <person name="Wortman J."/>
            <person name="Nusbaum C."/>
            <person name="Birren B."/>
        </authorList>
    </citation>
    <scope>NUCLEOTIDE SEQUENCE [LARGE SCALE GENOMIC DNA]</scope>
    <source>
        <strain evidence="2 3">CBS 43764</strain>
    </source>
</reference>
<evidence type="ECO:0000313" key="3">
    <source>
        <dbReference type="Proteomes" id="UP000053259"/>
    </source>
</evidence>
<proteinExistence type="predicted"/>
<gene>
    <name evidence="2" type="ORF">PV09_07632</name>
</gene>
<dbReference type="VEuPathDB" id="FungiDB:PV09_07632"/>
<dbReference type="Proteomes" id="UP000053259">
    <property type="component" value="Unassembled WGS sequence"/>
</dbReference>
<feature type="region of interest" description="Disordered" evidence="1">
    <location>
        <begin position="46"/>
        <end position="83"/>
    </location>
</feature>
<feature type="compositionally biased region" description="Low complexity" evidence="1">
    <location>
        <begin position="46"/>
        <end position="76"/>
    </location>
</feature>
<sequence>MSGTRQVYITNLVGGQALIIKQTEDEDLLELKQAVSRSLAKEIIETPSLTPSTTAASTPVTTPSSSRRSSSSRPFSYIPEDAF</sequence>
<dbReference type="RefSeq" id="XP_016210746.1">
    <property type="nucleotide sequence ID" value="XM_016361420.1"/>
</dbReference>
<dbReference type="InParanoid" id="A0A0D1YJ20"/>
<evidence type="ECO:0000256" key="1">
    <source>
        <dbReference type="SAM" id="MobiDB-lite"/>
    </source>
</evidence>
<evidence type="ECO:0000313" key="2">
    <source>
        <dbReference type="EMBL" id="KIW00877.1"/>
    </source>
</evidence>
<dbReference type="AlphaFoldDB" id="A0A0D1YJ20"/>
<name>A0A0D1YJ20_9PEZI</name>
<protein>
    <submittedName>
        <fullName evidence="2">Uncharacterized protein</fullName>
    </submittedName>
</protein>
<organism evidence="2 3">
    <name type="scientific">Verruconis gallopava</name>
    <dbReference type="NCBI Taxonomy" id="253628"/>
    <lineage>
        <taxon>Eukaryota</taxon>
        <taxon>Fungi</taxon>
        <taxon>Dikarya</taxon>
        <taxon>Ascomycota</taxon>
        <taxon>Pezizomycotina</taxon>
        <taxon>Dothideomycetes</taxon>
        <taxon>Pleosporomycetidae</taxon>
        <taxon>Venturiales</taxon>
        <taxon>Sympoventuriaceae</taxon>
        <taxon>Verruconis</taxon>
    </lineage>
</organism>
<dbReference type="HOGENOM" id="CLU_2544349_0_0_1"/>
<dbReference type="GeneID" id="27315605"/>